<dbReference type="SMART" id="SM00989">
    <property type="entry name" value="V4R"/>
    <property type="match status" value="1"/>
</dbReference>
<evidence type="ECO:0000313" key="2">
    <source>
        <dbReference type="EMBL" id="OGD23559.1"/>
    </source>
</evidence>
<evidence type="ECO:0000259" key="1">
    <source>
        <dbReference type="SMART" id="SM00989"/>
    </source>
</evidence>
<dbReference type="Pfam" id="PF10702">
    <property type="entry name" value="DUF2507"/>
    <property type="match status" value="1"/>
</dbReference>
<reference evidence="2 3" key="1">
    <citation type="journal article" date="2016" name="Nat. Commun.">
        <title>Thousands of microbial genomes shed light on interconnected biogeochemical processes in an aquifer system.</title>
        <authorList>
            <person name="Anantharaman K."/>
            <person name="Brown C.T."/>
            <person name="Hug L.A."/>
            <person name="Sharon I."/>
            <person name="Castelle C.J."/>
            <person name="Probst A.J."/>
            <person name="Thomas B.C."/>
            <person name="Singh A."/>
            <person name="Wilkins M.J."/>
            <person name="Karaoz U."/>
            <person name="Brodie E.L."/>
            <person name="Williams K.H."/>
            <person name="Hubbard S.S."/>
            <person name="Banfield J.F."/>
        </authorList>
    </citation>
    <scope>NUCLEOTIDE SEQUENCE [LARGE SCALE GENOMIC DNA]</scope>
</reference>
<dbReference type="Proteomes" id="UP000176639">
    <property type="component" value="Unassembled WGS sequence"/>
</dbReference>
<comment type="caution">
    <text evidence="2">The sequence shown here is derived from an EMBL/GenBank/DDBJ whole genome shotgun (WGS) entry which is preliminary data.</text>
</comment>
<dbReference type="InterPro" id="IPR004096">
    <property type="entry name" value="V4R"/>
</dbReference>
<proteinExistence type="predicted"/>
<name>A0A1F5AYZ5_9BACT</name>
<dbReference type="InterPro" id="IPR019642">
    <property type="entry name" value="DUF2507"/>
</dbReference>
<organism evidence="2 3">
    <name type="scientific">Candidatus Azambacteria bacterium RBG_16_47_10</name>
    <dbReference type="NCBI Taxonomy" id="1797292"/>
    <lineage>
        <taxon>Bacteria</taxon>
        <taxon>Candidatus Azamiibacteriota</taxon>
    </lineage>
</organism>
<dbReference type="AlphaFoldDB" id="A0A1F5AYZ5"/>
<sequence length="165" mass="17969">MPPENNNFKEFARNPADLDISSLLPRRPTVGPDVPVVLWRLLRVVSLYKILGDETPTISYFLGKNIGNMLPIKTHEDIHRQLTALKIGKLNFSVTSPNVAHLAIAECMTCDGITPPLGKPICQLEAGIVAGALENLYPGKKIIGDEIKCIGGLGDEVCLIECKII</sequence>
<evidence type="ECO:0000313" key="3">
    <source>
        <dbReference type="Proteomes" id="UP000176639"/>
    </source>
</evidence>
<dbReference type="EMBL" id="MEYI01000036">
    <property type="protein sequence ID" value="OGD23559.1"/>
    <property type="molecule type" value="Genomic_DNA"/>
</dbReference>
<feature type="domain" description="4-vinyl reductase 4VR" evidence="1">
    <location>
        <begin position="99"/>
        <end position="164"/>
    </location>
</feature>
<dbReference type="SUPFAM" id="SSF111126">
    <property type="entry name" value="Ligand-binding domain in the NO signalling and Golgi transport"/>
    <property type="match status" value="1"/>
</dbReference>
<accession>A0A1F5AYZ5</accession>
<gene>
    <name evidence="2" type="ORF">A2Z10_00715</name>
</gene>
<dbReference type="PANTHER" id="PTHR35090:SF2">
    <property type="entry name" value="ARSR FAMILY TRANSCRIPTIONAL REGULATOR"/>
    <property type="match status" value="1"/>
</dbReference>
<protein>
    <recommendedName>
        <fullName evidence="1">4-vinyl reductase 4VR domain-containing protein</fullName>
    </recommendedName>
</protein>
<dbReference type="Gene3D" id="3.30.1380.20">
    <property type="entry name" value="Trafficking protein particle complex subunit 3"/>
    <property type="match status" value="1"/>
</dbReference>
<dbReference type="PANTHER" id="PTHR35090">
    <property type="entry name" value="DNA-DIRECTED RNA POLYMERASE SUBUNIT I"/>
    <property type="match status" value="1"/>
</dbReference>
<dbReference type="InterPro" id="IPR024096">
    <property type="entry name" value="NO_sig/Golgi_transp_ligand-bd"/>
</dbReference>